<sequence>MTSTLKKSRSDETMASQFAAMTTLKEDLYDEGSVDPVYQAKTRVLNQALQEIGMGKYQWALFAVAGFGWFSDSIWPLLTGLILSPVLSEFHFDGPFLSLAANIGLLVGALLWSFGCDIWGRKWSFNLTLFISSVFGIAAGGSPNFVALACLVAILGVGVGGNMPVDSAVFLDFVPGSHQYLLTVLSIWWALGQLLGSLVAWPLIANFSCLPTASSCTRAENMGWRYLLFTLGGLMFLLSLLRMFAFRLHESPRFLIGRGRDAEAVAVVHAIAAYNNVESRLCVEDLEEAAKTVKDREGANLHKWKVLSESSSWGPKHVKALFATPKLALSTSLLIALWGIIGLASTLYNNFLPYLFASRGARFDDATYYTTYRNQVILSITGIPGAFLAGWAIERPLIGRRGTLALSAGLTGAFLLASTTARSSPALLGWNCGYAFFSNIMYGVLYAISPELFPAKDRGTGNGLVSTATRVFGVVAPIIALYADINTSVPVYIAGALTVGAGALALLLPFEPRGKASI</sequence>
<comment type="similarity">
    <text evidence="2">Belongs to the major facilitator superfamily.</text>
</comment>
<keyword evidence="4 7" id="KW-0812">Transmembrane</keyword>
<dbReference type="Pfam" id="PF00083">
    <property type="entry name" value="Sugar_tr"/>
    <property type="match status" value="1"/>
</dbReference>
<dbReference type="InterPro" id="IPR005828">
    <property type="entry name" value="MFS_sugar_transport-like"/>
</dbReference>
<dbReference type="SUPFAM" id="SSF103473">
    <property type="entry name" value="MFS general substrate transporter"/>
    <property type="match status" value="1"/>
</dbReference>
<dbReference type="Proteomes" id="UP000030671">
    <property type="component" value="Unassembled WGS sequence"/>
</dbReference>
<dbReference type="RefSeq" id="XP_009547912.1">
    <property type="nucleotide sequence ID" value="XM_009549617.1"/>
</dbReference>
<evidence type="ECO:0000256" key="4">
    <source>
        <dbReference type="ARBA" id="ARBA00022692"/>
    </source>
</evidence>
<feature type="transmembrane region" description="Helical" evidence="7">
    <location>
        <begin position="404"/>
        <end position="421"/>
    </location>
</feature>
<feature type="transmembrane region" description="Helical" evidence="7">
    <location>
        <begin position="146"/>
        <end position="173"/>
    </location>
</feature>
<evidence type="ECO:0000256" key="2">
    <source>
        <dbReference type="ARBA" id="ARBA00008335"/>
    </source>
</evidence>
<dbReference type="GO" id="GO:0016020">
    <property type="term" value="C:membrane"/>
    <property type="evidence" value="ECO:0007669"/>
    <property type="project" value="UniProtKB-SubCell"/>
</dbReference>
<dbReference type="InterPro" id="IPR036259">
    <property type="entry name" value="MFS_trans_sf"/>
</dbReference>
<keyword evidence="5 7" id="KW-1133">Transmembrane helix</keyword>
<dbReference type="CDD" id="cd17316">
    <property type="entry name" value="MFS_SV2_like"/>
    <property type="match status" value="1"/>
</dbReference>
<dbReference type="PROSITE" id="PS50850">
    <property type="entry name" value="MFS"/>
    <property type="match status" value="1"/>
</dbReference>
<organism evidence="9 10">
    <name type="scientific">Heterobasidion irregulare (strain TC 32-1)</name>
    <dbReference type="NCBI Taxonomy" id="747525"/>
    <lineage>
        <taxon>Eukaryota</taxon>
        <taxon>Fungi</taxon>
        <taxon>Dikarya</taxon>
        <taxon>Basidiomycota</taxon>
        <taxon>Agaricomycotina</taxon>
        <taxon>Agaricomycetes</taxon>
        <taxon>Russulales</taxon>
        <taxon>Bondarzewiaceae</taxon>
        <taxon>Heterobasidion</taxon>
        <taxon>Heterobasidion annosum species complex</taxon>
    </lineage>
</organism>
<dbReference type="KEGG" id="hir:HETIRDRAFT_35589"/>
<protein>
    <submittedName>
        <fullName evidence="9">Major facilitator superfamily</fullName>
    </submittedName>
</protein>
<evidence type="ECO:0000313" key="10">
    <source>
        <dbReference type="Proteomes" id="UP000030671"/>
    </source>
</evidence>
<evidence type="ECO:0000256" key="5">
    <source>
        <dbReference type="ARBA" id="ARBA00022989"/>
    </source>
</evidence>
<dbReference type="eggNOG" id="KOG0253">
    <property type="taxonomic scope" value="Eukaryota"/>
</dbReference>
<name>W4K1I6_HETIT</name>
<feature type="transmembrane region" description="Helical" evidence="7">
    <location>
        <begin position="427"/>
        <end position="448"/>
    </location>
</feature>
<evidence type="ECO:0000256" key="3">
    <source>
        <dbReference type="ARBA" id="ARBA00022448"/>
    </source>
</evidence>
<feature type="transmembrane region" description="Helical" evidence="7">
    <location>
        <begin position="59"/>
        <end position="84"/>
    </location>
</feature>
<feature type="transmembrane region" description="Helical" evidence="7">
    <location>
        <begin position="327"/>
        <end position="352"/>
    </location>
</feature>
<feature type="transmembrane region" description="Helical" evidence="7">
    <location>
        <begin position="489"/>
        <end position="510"/>
    </location>
</feature>
<accession>W4K1I6</accession>
<feature type="transmembrane region" description="Helical" evidence="7">
    <location>
        <begin position="180"/>
        <end position="204"/>
    </location>
</feature>
<feature type="transmembrane region" description="Helical" evidence="7">
    <location>
        <begin position="372"/>
        <end position="392"/>
    </location>
</feature>
<proteinExistence type="inferred from homology"/>
<evidence type="ECO:0000256" key="7">
    <source>
        <dbReference type="SAM" id="Phobius"/>
    </source>
</evidence>
<dbReference type="FunFam" id="1.20.1250.20:FF:000171">
    <property type="entry name" value="MFS general substrate transporter"/>
    <property type="match status" value="1"/>
</dbReference>
<dbReference type="PANTHER" id="PTHR23511">
    <property type="entry name" value="SYNAPTIC VESICLE GLYCOPROTEIN 2"/>
    <property type="match status" value="1"/>
</dbReference>
<dbReference type="GeneID" id="20671794"/>
<keyword evidence="10" id="KW-1185">Reference proteome</keyword>
<dbReference type="OrthoDB" id="3936150at2759"/>
<dbReference type="HOGENOM" id="CLU_001265_52_4_1"/>
<feature type="transmembrane region" description="Helical" evidence="7">
    <location>
        <begin position="96"/>
        <end position="116"/>
    </location>
</feature>
<dbReference type="FunCoup" id="W4K1I6">
    <property type="interactions" value="117"/>
</dbReference>
<dbReference type="PANTHER" id="PTHR23511:SF12">
    <property type="entry name" value="TRANSPORTER, PUTATIVE (AFU_ORTHOLOGUE AFUA_7G01740)-RELATED"/>
    <property type="match status" value="1"/>
</dbReference>
<dbReference type="GO" id="GO:0022857">
    <property type="term" value="F:transmembrane transporter activity"/>
    <property type="evidence" value="ECO:0007669"/>
    <property type="project" value="InterPro"/>
</dbReference>
<dbReference type="InterPro" id="IPR020846">
    <property type="entry name" value="MFS_dom"/>
</dbReference>
<reference evidence="9 10" key="1">
    <citation type="journal article" date="2012" name="New Phytol.">
        <title>Insight into trade-off between wood decay and parasitism from the genome of a fungal forest pathogen.</title>
        <authorList>
            <person name="Olson A."/>
            <person name="Aerts A."/>
            <person name="Asiegbu F."/>
            <person name="Belbahri L."/>
            <person name="Bouzid O."/>
            <person name="Broberg A."/>
            <person name="Canback B."/>
            <person name="Coutinho P.M."/>
            <person name="Cullen D."/>
            <person name="Dalman K."/>
            <person name="Deflorio G."/>
            <person name="van Diepen L.T."/>
            <person name="Dunand C."/>
            <person name="Duplessis S."/>
            <person name="Durling M."/>
            <person name="Gonthier P."/>
            <person name="Grimwood J."/>
            <person name="Fossdal C.G."/>
            <person name="Hansson D."/>
            <person name="Henrissat B."/>
            <person name="Hietala A."/>
            <person name="Himmelstrand K."/>
            <person name="Hoffmeister D."/>
            <person name="Hogberg N."/>
            <person name="James T.Y."/>
            <person name="Karlsson M."/>
            <person name="Kohler A."/>
            <person name="Kues U."/>
            <person name="Lee Y.H."/>
            <person name="Lin Y.C."/>
            <person name="Lind M."/>
            <person name="Lindquist E."/>
            <person name="Lombard V."/>
            <person name="Lucas S."/>
            <person name="Lunden K."/>
            <person name="Morin E."/>
            <person name="Murat C."/>
            <person name="Park J."/>
            <person name="Raffaello T."/>
            <person name="Rouze P."/>
            <person name="Salamov A."/>
            <person name="Schmutz J."/>
            <person name="Solheim H."/>
            <person name="Stahlberg J."/>
            <person name="Velez H."/>
            <person name="de Vries R.P."/>
            <person name="Wiebenga A."/>
            <person name="Woodward S."/>
            <person name="Yakovlev I."/>
            <person name="Garbelotto M."/>
            <person name="Martin F."/>
            <person name="Grigoriev I.V."/>
            <person name="Stenlid J."/>
        </authorList>
    </citation>
    <scope>NUCLEOTIDE SEQUENCE [LARGE SCALE GENOMIC DNA]</scope>
    <source>
        <strain evidence="9 10">TC 32-1</strain>
    </source>
</reference>
<evidence type="ECO:0000259" key="8">
    <source>
        <dbReference type="PROSITE" id="PS50850"/>
    </source>
</evidence>
<comment type="subcellular location">
    <subcellularLocation>
        <location evidence="1">Membrane</location>
        <topology evidence="1">Multi-pass membrane protein</topology>
    </subcellularLocation>
</comment>
<gene>
    <name evidence="9" type="ORF">HETIRDRAFT_35589</name>
</gene>
<feature type="domain" description="Major facilitator superfamily (MFS) profile" evidence="8">
    <location>
        <begin position="61"/>
        <end position="513"/>
    </location>
</feature>
<dbReference type="InParanoid" id="W4K1I6"/>
<evidence type="ECO:0000313" key="9">
    <source>
        <dbReference type="EMBL" id="ETW79672.1"/>
    </source>
</evidence>
<evidence type="ECO:0000256" key="6">
    <source>
        <dbReference type="ARBA" id="ARBA00023136"/>
    </source>
</evidence>
<dbReference type="Gene3D" id="1.20.1250.20">
    <property type="entry name" value="MFS general substrate transporter like domains"/>
    <property type="match status" value="1"/>
</dbReference>
<keyword evidence="3" id="KW-0813">Transport</keyword>
<dbReference type="AlphaFoldDB" id="W4K1I6"/>
<dbReference type="EMBL" id="KI925460">
    <property type="protein sequence ID" value="ETW79672.1"/>
    <property type="molecule type" value="Genomic_DNA"/>
</dbReference>
<evidence type="ECO:0000256" key="1">
    <source>
        <dbReference type="ARBA" id="ARBA00004141"/>
    </source>
</evidence>
<keyword evidence="6 7" id="KW-0472">Membrane</keyword>
<feature type="transmembrane region" description="Helical" evidence="7">
    <location>
        <begin position="460"/>
        <end position="483"/>
    </location>
</feature>
<feature type="transmembrane region" description="Helical" evidence="7">
    <location>
        <begin position="224"/>
        <end position="245"/>
    </location>
</feature>